<dbReference type="InterPro" id="IPR011990">
    <property type="entry name" value="TPR-like_helical_dom_sf"/>
</dbReference>
<dbReference type="SUPFAM" id="SSF48452">
    <property type="entry name" value="TPR-like"/>
    <property type="match status" value="1"/>
</dbReference>
<keyword evidence="1" id="KW-0677">Repeat</keyword>
<evidence type="ECO:0000313" key="4">
    <source>
        <dbReference type="EMBL" id="VEL21038.1"/>
    </source>
</evidence>
<dbReference type="OrthoDB" id="343875at2759"/>
<dbReference type="EMBL" id="CAAALY010049264">
    <property type="protein sequence ID" value="VEL21038.1"/>
    <property type="molecule type" value="Genomic_DNA"/>
</dbReference>
<keyword evidence="5" id="KW-1185">Reference proteome</keyword>
<dbReference type="GO" id="GO:0006355">
    <property type="term" value="P:regulation of DNA-templated transcription"/>
    <property type="evidence" value="ECO:0007669"/>
    <property type="project" value="InterPro"/>
</dbReference>
<proteinExistence type="predicted"/>
<feature type="repeat" description="TPR" evidence="3">
    <location>
        <begin position="215"/>
        <end position="248"/>
    </location>
</feature>
<reference evidence="4" key="1">
    <citation type="submission" date="2018-11" db="EMBL/GenBank/DDBJ databases">
        <authorList>
            <consortium name="Pathogen Informatics"/>
        </authorList>
    </citation>
    <scope>NUCLEOTIDE SEQUENCE</scope>
</reference>
<dbReference type="GO" id="GO:0006368">
    <property type="term" value="P:transcription elongation by RNA polymerase II"/>
    <property type="evidence" value="ECO:0007669"/>
    <property type="project" value="TreeGrafter"/>
</dbReference>
<evidence type="ECO:0000313" key="5">
    <source>
        <dbReference type="Proteomes" id="UP000784294"/>
    </source>
</evidence>
<name>A0A448WV75_9PLAT</name>
<evidence type="ECO:0000256" key="1">
    <source>
        <dbReference type="ARBA" id="ARBA00022737"/>
    </source>
</evidence>
<dbReference type="PANTHER" id="PTHR14027:SF2">
    <property type="entry name" value="RNA POLYMERASE-ASSOCIATED PROTEIN CTR9 HOMOLOG"/>
    <property type="match status" value="1"/>
</dbReference>
<dbReference type="GO" id="GO:0000993">
    <property type="term" value="F:RNA polymerase II complex binding"/>
    <property type="evidence" value="ECO:0007669"/>
    <property type="project" value="TreeGrafter"/>
</dbReference>
<comment type="caution">
    <text evidence="4">The sequence shown here is derived from an EMBL/GenBank/DDBJ whole genome shotgun (WGS) entry which is preliminary data.</text>
</comment>
<evidence type="ECO:0000256" key="3">
    <source>
        <dbReference type="PROSITE-ProRule" id="PRU00339"/>
    </source>
</evidence>
<keyword evidence="2 3" id="KW-0802">TPR repeat</keyword>
<gene>
    <name evidence="4" type="ORF">PXEA_LOCUS14478</name>
</gene>
<dbReference type="InterPro" id="IPR019734">
    <property type="entry name" value="TPR_rpt"/>
</dbReference>
<dbReference type="Proteomes" id="UP000784294">
    <property type="component" value="Unassembled WGS sequence"/>
</dbReference>
<dbReference type="Gene3D" id="1.25.40.10">
    <property type="entry name" value="Tetratricopeptide repeat domain"/>
    <property type="match status" value="1"/>
</dbReference>
<dbReference type="PANTHER" id="PTHR14027">
    <property type="entry name" value="RNA POLYMERASE-ASSOCIATED PROTEIN CTR9"/>
    <property type="match status" value="1"/>
</dbReference>
<sequence length="272" mass="30638">METPVAASDYDAHISGTTIEIPLSGCDEVIELDVDQLPEGEEVLNILNQEKAALSVWINVALAYYKKNFHDDFEKILTEAEETYKDVAASLPSYNGGDLFRLLDMLANYYGRKAYKEKNKDKKSQLIARATRLFTSADRIDMYDQKHLLGRAFFFIYEGENWIQADSQLNFVISQGPPTVPAYLGKACIAFNRKDYSNALGFYRKALRLQPNCPSSVRLGMGHCFFKLGHLDKARLAFQRALDLDQDCVGALVGLAILDLNEKTQQEFHACA</sequence>
<dbReference type="PROSITE" id="PS50005">
    <property type="entry name" value="TPR"/>
    <property type="match status" value="2"/>
</dbReference>
<dbReference type="FunFam" id="1.25.40.10:FF:000162">
    <property type="entry name" value="CTR9 homolog, Paf1/RNA polymerase II complex component"/>
    <property type="match status" value="1"/>
</dbReference>
<dbReference type="SMART" id="SM00028">
    <property type="entry name" value="TPR"/>
    <property type="match status" value="2"/>
</dbReference>
<dbReference type="GO" id="GO:0016593">
    <property type="term" value="C:Cdc73/Paf1 complex"/>
    <property type="evidence" value="ECO:0007669"/>
    <property type="project" value="TreeGrafter"/>
</dbReference>
<feature type="repeat" description="TPR" evidence="3">
    <location>
        <begin position="180"/>
        <end position="213"/>
    </location>
</feature>
<dbReference type="InterPro" id="IPR031101">
    <property type="entry name" value="Ctr9"/>
</dbReference>
<evidence type="ECO:0000256" key="2">
    <source>
        <dbReference type="ARBA" id="ARBA00022803"/>
    </source>
</evidence>
<dbReference type="AlphaFoldDB" id="A0A448WV75"/>
<accession>A0A448WV75</accession>
<dbReference type="Pfam" id="PF14559">
    <property type="entry name" value="TPR_19"/>
    <property type="match status" value="1"/>
</dbReference>
<organism evidence="4 5">
    <name type="scientific">Protopolystoma xenopodis</name>
    <dbReference type="NCBI Taxonomy" id="117903"/>
    <lineage>
        <taxon>Eukaryota</taxon>
        <taxon>Metazoa</taxon>
        <taxon>Spiralia</taxon>
        <taxon>Lophotrochozoa</taxon>
        <taxon>Platyhelminthes</taxon>
        <taxon>Monogenea</taxon>
        <taxon>Polyopisthocotylea</taxon>
        <taxon>Polystomatidea</taxon>
        <taxon>Polystomatidae</taxon>
        <taxon>Protopolystoma</taxon>
    </lineage>
</organism>
<protein>
    <submittedName>
        <fullName evidence="4">Uncharacterized protein</fullName>
    </submittedName>
</protein>